<dbReference type="EMBL" id="WOCE01000006">
    <property type="protein sequence ID" value="KAE9612744.1"/>
    <property type="molecule type" value="Genomic_DNA"/>
</dbReference>
<evidence type="ECO:0000256" key="2">
    <source>
        <dbReference type="ARBA" id="ARBA00005581"/>
    </source>
</evidence>
<reference evidence="8" key="1">
    <citation type="journal article" date="2020" name="Nat. Commun.">
        <title>Genome sequence of the cluster root forming white lupin.</title>
        <authorList>
            <person name="Hufnagel B."/>
            <person name="Marques A."/>
            <person name="Soriano A."/>
            <person name="Marques L."/>
            <person name="Divol F."/>
            <person name="Doumas P."/>
            <person name="Sallet E."/>
            <person name="Mancinotti D."/>
            <person name="Carrere S."/>
            <person name="Marande W."/>
            <person name="Arribat S."/>
            <person name="Keller J."/>
            <person name="Huneau C."/>
            <person name="Blein T."/>
            <person name="Aime D."/>
            <person name="Laguerre M."/>
            <person name="Taylor J."/>
            <person name="Schubert V."/>
            <person name="Nelson M."/>
            <person name="Geu-Flores F."/>
            <person name="Crespi M."/>
            <person name="Gallardo-Guerrero K."/>
            <person name="Delaux P.-M."/>
            <person name="Salse J."/>
            <person name="Berges H."/>
            <person name="Guyot R."/>
            <person name="Gouzy J."/>
            <person name="Peret B."/>
        </authorList>
    </citation>
    <scope>NUCLEOTIDE SEQUENCE [LARGE SCALE GENOMIC DNA]</scope>
    <source>
        <strain evidence="8">cv. Amiga</strain>
    </source>
</reference>
<dbReference type="GO" id="GO:0005576">
    <property type="term" value="C:extracellular region"/>
    <property type="evidence" value="ECO:0007669"/>
    <property type="project" value="UniProtKB-SubCell"/>
</dbReference>
<evidence type="ECO:0000256" key="3">
    <source>
        <dbReference type="ARBA" id="ARBA00022471"/>
    </source>
</evidence>
<organism evidence="7 8">
    <name type="scientific">Lupinus albus</name>
    <name type="common">White lupine</name>
    <name type="synonym">Lupinus termis</name>
    <dbReference type="NCBI Taxonomy" id="3870"/>
    <lineage>
        <taxon>Eukaryota</taxon>
        <taxon>Viridiplantae</taxon>
        <taxon>Streptophyta</taxon>
        <taxon>Embryophyta</taxon>
        <taxon>Tracheophyta</taxon>
        <taxon>Spermatophyta</taxon>
        <taxon>Magnoliopsida</taxon>
        <taxon>eudicotyledons</taxon>
        <taxon>Gunneridae</taxon>
        <taxon>Pentapetalae</taxon>
        <taxon>rosids</taxon>
        <taxon>fabids</taxon>
        <taxon>Fabales</taxon>
        <taxon>Fabaceae</taxon>
        <taxon>Papilionoideae</taxon>
        <taxon>50 kb inversion clade</taxon>
        <taxon>genistoids sensu lato</taxon>
        <taxon>core genistoids</taxon>
        <taxon>Genisteae</taxon>
        <taxon>Lupinus</taxon>
    </lineage>
</organism>
<comment type="similarity">
    <text evidence="2 6">Belongs to the plant self-incompatibility (S1) protein family.</text>
</comment>
<keyword evidence="8" id="KW-1185">Reference proteome</keyword>
<dbReference type="PANTHER" id="PTHR31232:SF43">
    <property type="entry name" value="S-PROTEIN HOMOLOG 29-RELATED"/>
    <property type="match status" value="1"/>
</dbReference>
<keyword evidence="5" id="KW-0732">Signal</keyword>
<dbReference type="AlphaFoldDB" id="A0A6A4QHP2"/>
<keyword evidence="3 6" id="KW-0713">Self-incompatibility</keyword>
<evidence type="ECO:0000256" key="6">
    <source>
        <dbReference type="RuleBase" id="RU367044"/>
    </source>
</evidence>
<gene>
    <name evidence="7" type="ORF">Lalb_Chr06g0176301</name>
</gene>
<name>A0A6A4QHP2_LUPAL</name>
<dbReference type="Proteomes" id="UP000447434">
    <property type="component" value="Chromosome 6"/>
</dbReference>
<dbReference type="GO" id="GO:0060320">
    <property type="term" value="P:rejection of self pollen"/>
    <property type="evidence" value="ECO:0007669"/>
    <property type="project" value="UniProtKB-KW"/>
</dbReference>
<evidence type="ECO:0000256" key="5">
    <source>
        <dbReference type="ARBA" id="ARBA00022729"/>
    </source>
</evidence>
<accession>A0A6A4QHP2</accession>
<evidence type="ECO:0000313" key="8">
    <source>
        <dbReference type="Proteomes" id="UP000447434"/>
    </source>
</evidence>
<dbReference type="InterPro" id="IPR010264">
    <property type="entry name" value="Self-incomp_S1"/>
</dbReference>
<comment type="caution">
    <text evidence="7">The sequence shown here is derived from an EMBL/GenBank/DDBJ whole genome shotgun (WGS) entry which is preliminary data.</text>
</comment>
<comment type="subcellular location">
    <subcellularLocation>
        <location evidence="1 6">Secreted</location>
    </subcellularLocation>
</comment>
<keyword evidence="4 6" id="KW-0964">Secreted</keyword>
<sequence>MGALLEKRSKVLLMSLTIFVTLQMMVGVVSGSFIFKDTHVIITNKLSKEVILHCQDKNTDFGYNTLQPNAEYRFKFVANPFSEKSLWYCSFMWSEGYHNFDIYVQKRDGKCGNRNCSWIITQQGPCRLTNDPNNPICYPWT</sequence>
<protein>
    <recommendedName>
        <fullName evidence="6">S-protein homolog</fullName>
    </recommendedName>
</protein>
<evidence type="ECO:0000256" key="4">
    <source>
        <dbReference type="ARBA" id="ARBA00022525"/>
    </source>
</evidence>
<dbReference type="PANTHER" id="PTHR31232">
    <property type="match status" value="1"/>
</dbReference>
<dbReference type="Pfam" id="PF05938">
    <property type="entry name" value="Self-incomp_S1"/>
    <property type="match status" value="1"/>
</dbReference>
<proteinExistence type="inferred from homology"/>
<evidence type="ECO:0000313" key="7">
    <source>
        <dbReference type="EMBL" id="KAE9612744.1"/>
    </source>
</evidence>
<dbReference type="OrthoDB" id="1418008at2759"/>
<evidence type="ECO:0000256" key="1">
    <source>
        <dbReference type="ARBA" id="ARBA00004613"/>
    </source>
</evidence>